<dbReference type="PROSITE" id="PS50058">
    <property type="entry name" value="G_PROTEIN_GAMMA"/>
    <property type="match status" value="1"/>
</dbReference>
<dbReference type="Pfam" id="PF00631">
    <property type="entry name" value="G-gamma"/>
    <property type="match status" value="1"/>
</dbReference>
<evidence type="ECO:0000259" key="2">
    <source>
        <dbReference type="PROSITE" id="PS50058"/>
    </source>
</evidence>
<keyword evidence="3" id="KW-1185">Reference proteome</keyword>
<dbReference type="AlphaFoldDB" id="A0A6P5A8S8"/>
<dbReference type="KEGG" id="bbel:109481574"/>
<dbReference type="GeneID" id="109481574"/>
<dbReference type="RefSeq" id="XP_019639727.1">
    <property type="nucleotide sequence ID" value="XM_019784168.1"/>
</dbReference>
<organism evidence="3 4">
    <name type="scientific">Branchiostoma belcheri</name>
    <name type="common">Amphioxus</name>
    <dbReference type="NCBI Taxonomy" id="7741"/>
    <lineage>
        <taxon>Eukaryota</taxon>
        <taxon>Metazoa</taxon>
        <taxon>Chordata</taxon>
        <taxon>Cephalochordata</taxon>
        <taxon>Leptocardii</taxon>
        <taxon>Amphioxiformes</taxon>
        <taxon>Branchiostomatidae</taxon>
        <taxon>Branchiostoma</taxon>
    </lineage>
</organism>
<dbReference type="Proteomes" id="UP000515135">
    <property type="component" value="Unplaced"/>
</dbReference>
<evidence type="ECO:0000313" key="3">
    <source>
        <dbReference type="Proteomes" id="UP000515135"/>
    </source>
</evidence>
<feature type="region of interest" description="Disordered" evidence="1">
    <location>
        <begin position="55"/>
        <end position="74"/>
    </location>
</feature>
<dbReference type="Gene3D" id="4.10.260.10">
    <property type="entry name" value="Transducin (heterotrimeric G protein), gamma chain"/>
    <property type="match status" value="1"/>
</dbReference>
<dbReference type="GO" id="GO:0031681">
    <property type="term" value="F:G-protein beta-subunit binding"/>
    <property type="evidence" value="ECO:0007669"/>
    <property type="project" value="InterPro"/>
</dbReference>
<sequence>MAEPEEVPEMTEEERLTFEVKTLKYQLGQKRIMMSESIPDLIKFVEERMKTDYMLHPPPKSKNPWAEKSKCVLL</sequence>
<evidence type="ECO:0000256" key="1">
    <source>
        <dbReference type="SAM" id="MobiDB-lite"/>
    </source>
</evidence>
<dbReference type="PANTHER" id="PTHR15936:SF2">
    <property type="entry name" value="GUANINE NUCLEOTIDE-BINDING PROTEIN G(I)_G(S)_G(O) SUBUNIT GAMMA-13"/>
    <property type="match status" value="1"/>
</dbReference>
<reference evidence="4" key="1">
    <citation type="submission" date="2025-08" db="UniProtKB">
        <authorList>
            <consortium name="RefSeq"/>
        </authorList>
    </citation>
    <scope>IDENTIFICATION</scope>
    <source>
        <tissue evidence="4">Gonad</tissue>
    </source>
</reference>
<feature type="domain" description="G protein gamma" evidence="2">
    <location>
        <begin position="6"/>
        <end position="74"/>
    </location>
</feature>
<dbReference type="SMART" id="SM01224">
    <property type="entry name" value="G_gamma"/>
    <property type="match status" value="1"/>
</dbReference>
<dbReference type="InterPro" id="IPR039227">
    <property type="entry name" value="GNG13"/>
</dbReference>
<feature type="compositionally biased region" description="Basic and acidic residues" evidence="1">
    <location>
        <begin position="65"/>
        <end position="74"/>
    </location>
</feature>
<accession>A0A6P5A8S8</accession>
<protein>
    <submittedName>
        <fullName evidence="4">Guanine nucleotide-binding protein G(I)/G(S)/G(O) subunit gamma-13-like</fullName>
    </submittedName>
</protein>
<dbReference type="SUPFAM" id="SSF48670">
    <property type="entry name" value="Transducin (heterotrimeric G protein), gamma chain"/>
    <property type="match status" value="1"/>
</dbReference>
<proteinExistence type="predicted"/>
<dbReference type="InterPro" id="IPR036284">
    <property type="entry name" value="GGL_sf"/>
</dbReference>
<gene>
    <name evidence="4" type="primary">LOC109481574</name>
</gene>
<dbReference type="OrthoDB" id="9922095at2759"/>
<dbReference type="GO" id="GO:0005834">
    <property type="term" value="C:heterotrimeric G-protein complex"/>
    <property type="evidence" value="ECO:0007669"/>
    <property type="project" value="InterPro"/>
</dbReference>
<evidence type="ECO:0000313" key="4">
    <source>
        <dbReference type="RefSeq" id="XP_019639727.1"/>
    </source>
</evidence>
<name>A0A6P5A8S8_BRABE</name>
<dbReference type="InterPro" id="IPR015898">
    <property type="entry name" value="G-protein_gamma-like_dom"/>
</dbReference>
<dbReference type="GO" id="GO:0050909">
    <property type="term" value="P:sensory perception of taste"/>
    <property type="evidence" value="ECO:0007669"/>
    <property type="project" value="InterPro"/>
</dbReference>
<dbReference type="CDD" id="cd00068">
    <property type="entry name" value="GGL"/>
    <property type="match status" value="1"/>
</dbReference>
<dbReference type="PANTHER" id="PTHR15936">
    <property type="entry name" value="GUANINE NUCLEOTIDE-BINDING PROTEIN G I /G S /G O GAMMA-13 SUBUNIT"/>
    <property type="match status" value="1"/>
</dbReference>
<dbReference type="GO" id="GO:0007200">
    <property type="term" value="P:phospholipase C-activating G protein-coupled receptor signaling pathway"/>
    <property type="evidence" value="ECO:0007669"/>
    <property type="project" value="InterPro"/>
</dbReference>
<dbReference type="SMART" id="SM00224">
    <property type="entry name" value="GGL"/>
    <property type="match status" value="1"/>
</dbReference>